<sequence precursor="true">MMTSVLKKPFILILLASLAAISSARSQEVETIQLPELGSPSDQYLTPSDEARLGREFMRSVRKTGKVLDDPLITEYIQQLGDNLLKQSEAVGQKFTFFVIEKPEINAFAGPGGYIGIYSGLILATQSESELASVIAHEIAHVTQKHLLRAFDAANRMSGKTAALLLASILVGVAGSPDAGLAMATGVQAGAIQEQINFTRSNEEEADTVGIQILAKSDFDPRAMPIFFERLTHASRLYESGIPEILRTHPVTSNRIADALGRAEKYSYRHFPGNLSYHLTREALRVRQFKDPGKAVEHFISGLKEGRHLNQEAHEYGYALALSSDRKFQKAEKIIEDLLRENPSQIEYILAGANIAGKSGNHEKGLKILDTYYSLMPENYPLAIAYIQALTTAKKLGKAREITQQSITLRNNEPRLYRLLSKIEELDDNQAESHRILAEAFVADGELAAAVQQLEIALNSANKSDFYLTSRIESRLNKLRDLQKAQNKSDNNKK</sequence>
<dbReference type="HAMAP" id="MF_00997">
    <property type="entry name" value="Protease_BepA"/>
    <property type="match status" value="1"/>
</dbReference>
<keyword evidence="6 8" id="KW-0862">Zinc</keyword>
<evidence type="ECO:0000259" key="9">
    <source>
        <dbReference type="Pfam" id="PF01435"/>
    </source>
</evidence>
<dbReference type="Gene3D" id="3.30.2010.10">
    <property type="entry name" value="Metalloproteases ('zincins'), catalytic domain"/>
    <property type="match status" value="1"/>
</dbReference>
<dbReference type="GO" id="GO:0008270">
    <property type="term" value="F:zinc ion binding"/>
    <property type="evidence" value="ECO:0007669"/>
    <property type="project" value="UniProtKB-UniRule"/>
</dbReference>
<dbReference type="InterPro" id="IPR001915">
    <property type="entry name" value="Peptidase_M48"/>
</dbReference>
<dbReference type="RefSeq" id="WP_069125228.1">
    <property type="nucleotide sequence ID" value="NZ_MARB01000013.1"/>
</dbReference>
<dbReference type="PANTHER" id="PTHR22726">
    <property type="entry name" value="METALLOENDOPEPTIDASE OMA1"/>
    <property type="match status" value="1"/>
</dbReference>
<evidence type="ECO:0000256" key="6">
    <source>
        <dbReference type="ARBA" id="ARBA00022833"/>
    </source>
</evidence>
<evidence type="ECO:0000256" key="4">
    <source>
        <dbReference type="ARBA" id="ARBA00022764"/>
    </source>
</evidence>
<comment type="cofactor">
    <cofactor evidence="8">
        <name>Zn(2+)</name>
        <dbReference type="ChEBI" id="CHEBI:29105"/>
    </cofactor>
    <text evidence="8">Binds 1 zinc ion per subunit.</text>
</comment>
<keyword evidence="2 8" id="KW-0479">Metal-binding</keyword>
<evidence type="ECO:0000256" key="1">
    <source>
        <dbReference type="ARBA" id="ARBA00022670"/>
    </source>
</evidence>
<feature type="binding site" evidence="8">
    <location>
        <position position="137"/>
    </location>
    <ligand>
        <name>Zn(2+)</name>
        <dbReference type="ChEBI" id="CHEBI:29105"/>
        <note>catalytic</note>
    </ligand>
</feature>
<dbReference type="AlphaFoldDB" id="A0A7Z0VKC5"/>
<evidence type="ECO:0000256" key="2">
    <source>
        <dbReference type="ARBA" id="ARBA00022723"/>
    </source>
</evidence>
<comment type="caution">
    <text evidence="10">The sequence shown here is derived from an EMBL/GenBank/DDBJ whole genome shotgun (WGS) entry which is preliminary data.</text>
</comment>
<feature type="chain" id="PRO_5031636056" description="Putative beta-barrel assembly-enhancing protease" evidence="8">
    <location>
        <begin position="27"/>
        <end position="494"/>
    </location>
</feature>
<feature type="binding site" evidence="8">
    <location>
        <position position="203"/>
    </location>
    <ligand>
        <name>Zn(2+)</name>
        <dbReference type="ChEBI" id="CHEBI:29105"/>
        <note>catalytic</note>
    </ligand>
</feature>
<feature type="signal peptide" evidence="8">
    <location>
        <begin position="1"/>
        <end position="26"/>
    </location>
</feature>
<feature type="active site" description="Proton donor" evidence="8">
    <location>
        <position position="207"/>
    </location>
</feature>
<feature type="active site" evidence="8">
    <location>
        <position position="138"/>
    </location>
</feature>
<dbReference type="EMBL" id="MARB01000013">
    <property type="protein sequence ID" value="ODJ87213.1"/>
    <property type="molecule type" value="Genomic_DNA"/>
</dbReference>
<keyword evidence="4 8" id="KW-0574">Periplasm</keyword>
<dbReference type="PANTHER" id="PTHR22726:SF1">
    <property type="entry name" value="METALLOENDOPEPTIDASE OMA1, MITOCHONDRIAL"/>
    <property type="match status" value="1"/>
</dbReference>
<organism evidence="10 11">
    <name type="scientific">Candidatus Thiodiazotropha endolucinida</name>
    <dbReference type="NCBI Taxonomy" id="1655433"/>
    <lineage>
        <taxon>Bacteria</taxon>
        <taxon>Pseudomonadati</taxon>
        <taxon>Pseudomonadota</taxon>
        <taxon>Gammaproteobacteria</taxon>
        <taxon>Chromatiales</taxon>
        <taxon>Sedimenticolaceae</taxon>
        <taxon>Candidatus Thiodiazotropha</taxon>
    </lineage>
</organism>
<comment type="subcellular location">
    <subcellularLocation>
        <location evidence="8">Periplasm</location>
    </subcellularLocation>
</comment>
<dbReference type="Pfam" id="PF01435">
    <property type="entry name" value="Peptidase_M48"/>
    <property type="match status" value="1"/>
</dbReference>
<keyword evidence="5 8" id="KW-0378">Hydrolase</keyword>
<dbReference type="GO" id="GO:0016020">
    <property type="term" value="C:membrane"/>
    <property type="evidence" value="ECO:0007669"/>
    <property type="project" value="InterPro"/>
</dbReference>
<evidence type="ECO:0000256" key="3">
    <source>
        <dbReference type="ARBA" id="ARBA00022729"/>
    </source>
</evidence>
<accession>A0A7Z0VKC5</accession>
<comment type="function">
    <text evidence="8">Functions as both a chaperone and a metalloprotease. Maintains the integrity of the outer membrane by promoting either the assembly or the elimination of outer membrane proteins, depending on their folding state.</text>
</comment>
<evidence type="ECO:0000256" key="8">
    <source>
        <dbReference type="HAMAP-Rule" id="MF_00997"/>
    </source>
</evidence>
<dbReference type="OrthoDB" id="9810445at2"/>
<dbReference type="InterPro" id="IPR051156">
    <property type="entry name" value="Mito/Outer_Membr_Metalloprot"/>
</dbReference>
<reference evidence="10 11" key="1">
    <citation type="submission" date="2016-06" db="EMBL/GenBank/DDBJ databases">
        <title>Genome sequence of endosymbiont of Candidatus Endolucinida thiodiazotropha.</title>
        <authorList>
            <person name="Poehlein A."/>
            <person name="Koenig S."/>
            <person name="Heiden S.E."/>
            <person name="Thuermer A."/>
            <person name="Voget S."/>
            <person name="Daniel R."/>
            <person name="Markert S."/>
            <person name="Gros O."/>
            <person name="Schweder T."/>
        </authorList>
    </citation>
    <scope>NUCLEOTIDE SEQUENCE [LARGE SCALE GENOMIC DNA]</scope>
    <source>
        <strain evidence="10 11">COS</strain>
    </source>
</reference>
<keyword evidence="7 8" id="KW-0482">Metalloprotease</keyword>
<dbReference type="GO" id="GO:0051603">
    <property type="term" value="P:proteolysis involved in protein catabolic process"/>
    <property type="evidence" value="ECO:0007669"/>
    <property type="project" value="TreeGrafter"/>
</dbReference>
<evidence type="ECO:0000256" key="7">
    <source>
        <dbReference type="ARBA" id="ARBA00023049"/>
    </source>
</evidence>
<dbReference type="GO" id="GO:0004222">
    <property type="term" value="F:metalloendopeptidase activity"/>
    <property type="evidence" value="ECO:0007669"/>
    <property type="project" value="InterPro"/>
</dbReference>
<keyword evidence="11" id="KW-1185">Reference proteome</keyword>
<keyword evidence="1 8" id="KW-0645">Protease</keyword>
<evidence type="ECO:0000313" key="10">
    <source>
        <dbReference type="EMBL" id="ODJ87213.1"/>
    </source>
</evidence>
<comment type="similarity">
    <text evidence="8">Belongs to the peptidase M48 family. BepA subfamily.</text>
</comment>
<dbReference type="GO" id="GO:0042597">
    <property type="term" value="C:periplasmic space"/>
    <property type="evidence" value="ECO:0007669"/>
    <property type="project" value="UniProtKB-SubCell"/>
</dbReference>
<feature type="binding site" evidence="8">
    <location>
        <position position="141"/>
    </location>
    <ligand>
        <name>Zn(2+)</name>
        <dbReference type="ChEBI" id="CHEBI:29105"/>
        <note>catalytic</note>
    </ligand>
</feature>
<dbReference type="CDD" id="cd07333">
    <property type="entry name" value="M48C_bepA_like"/>
    <property type="match status" value="1"/>
</dbReference>
<dbReference type="EC" id="3.4.-.-" evidence="8"/>
<dbReference type="Proteomes" id="UP000094769">
    <property type="component" value="Unassembled WGS sequence"/>
</dbReference>
<evidence type="ECO:0000313" key="11">
    <source>
        <dbReference type="Proteomes" id="UP000094769"/>
    </source>
</evidence>
<dbReference type="InterPro" id="IPR011990">
    <property type="entry name" value="TPR-like_helical_dom_sf"/>
</dbReference>
<feature type="domain" description="Peptidase M48" evidence="9">
    <location>
        <begin position="74"/>
        <end position="261"/>
    </location>
</feature>
<name>A0A7Z0VKC5_9GAMM</name>
<evidence type="ECO:0000256" key="5">
    <source>
        <dbReference type="ARBA" id="ARBA00022801"/>
    </source>
</evidence>
<protein>
    <recommendedName>
        <fullName evidence="8">Putative beta-barrel assembly-enhancing protease</fullName>
        <ecNumber evidence="8">3.4.-.-</ecNumber>
    </recommendedName>
</protein>
<keyword evidence="3 8" id="KW-0732">Signal</keyword>
<dbReference type="Gene3D" id="1.25.40.10">
    <property type="entry name" value="Tetratricopeptide repeat domain"/>
    <property type="match status" value="1"/>
</dbReference>
<proteinExistence type="inferred from homology"/>
<dbReference type="InterPro" id="IPR030873">
    <property type="entry name" value="Protease_BepA"/>
</dbReference>
<gene>
    <name evidence="10" type="primary">yfgC_1</name>
    <name evidence="10" type="ORF">CODIS_24650</name>
</gene>
<dbReference type="SUPFAM" id="SSF48452">
    <property type="entry name" value="TPR-like"/>
    <property type="match status" value="1"/>
</dbReference>